<evidence type="ECO:0000313" key="2">
    <source>
        <dbReference type="Proteomes" id="UP000790709"/>
    </source>
</evidence>
<protein>
    <submittedName>
        <fullName evidence="1">Uncharacterized protein</fullName>
    </submittedName>
</protein>
<reference evidence="1" key="1">
    <citation type="journal article" date="2021" name="New Phytol.">
        <title>Evolutionary innovations through gain and loss of genes in the ectomycorrhizal Boletales.</title>
        <authorList>
            <person name="Wu G."/>
            <person name="Miyauchi S."/>
            <person name="Morin E."/>
            <person name="Kuo A."/>
            <person name="Drula E."/>
            <person name="Varga T."/>
            <person name="Kohler A."/>
            <person name="Feng B."/>
            <person name="Cao Y."/>
            <person name="Lipzen A."/>
            <person name="Daum C."/>
            <person name="Hundley H."/>
            <person name="Pangilinan J."/>
            <person name="Johnson J."/>
            <person name="Barry K."/>
            <person name="LaButti K."/>
            <person name="Ng V."/>
            <person name="Ahrendt S."/>
            <person name="Min B."/>
            <person name="Choi I.G."/>
            <person name="Park H."/>
            <person name="Plett J.M."/>
            <person name="Magnuson J."/>
            <person name="Spatafora J.W."/>
            <person name="Nagy L.G."/>
            <person name="Henrissat B."/>
            <person name="Grigoriev I.V."/>
            <person name="Yang Z.L."/>
            <person name="Xu J."/>
            <person name="Martin F.M."/>
        </authorList>
    </citation>
    <scope>NUCLEOTIDE SEQUENCE</scope>
    <source>
        <strain evidence="1">KUC20120723A-06</strain>
    </source>
</reference>
<accession>A0ACB8B3Y6</accession>
<dbReference type="EMBL" id="MU266660">
    <property type="protein sequence ID" value="KAH7919442.1"/>
    <property type="molecule type" value="Genomic_DNA"/>
</dbReference>
<keyword evidence="2" id="KW-1185">Reference proteome</keyword>
<name>A0ACB8B3Y6_9AGAM</name>
<proteinExistence type="predicted"/>
<gene>
    <name evidence="1" type="ORF">BV22DRAFT_1051047</name>
</gene>
<dbReference type="Proteomes" id="UP000790709">
    <property type="component" value="Unassembled WGS sequence"/>
</dbReference>
<evidence type="ECO:0000313" key="1">
    <source>
        <dbReference type="EMBL" id="KAH7919442.1"/>
    </source>
</evidence>
<sequence length="342" mass="39283">MRIPPAAHHPMARTAHVLARLSGCRSHRDREAPSTSLIFNINCCMGRYRHQRERQRHDTAVAPRGGESWELTGMGDLAIGNDICGEVWDAAPGPDFHSHNHHQRWPPEHTGVHTHFLDVRTNRWSQPCSGLLPRVLIGMPDPYQWCHCNHCSLHLNGRILQYYKTWWCHQESDRELAEETERRGCLHRHPDHPYDPPPGGIAPMVIDVYHNDPPFEPDEWQHGMNIPENSSDDEDVDGHHTIERYGFRQGLLCLNVNDDRFSDSKDEEHLDFLPPHFYKEDMPDEDDKILSDPEDGIEDFVDDPAYIPGGNEYLEEDEQAAAGDEDEEQYNSPPAFGKHPAI</sequence>
<comment type="caution">
    <text evidence="1">The sequence shown here is derived from an EMBL/GenBank/DDBJ whole genome shotgun (WGS) entry which is preliminary data.</text>
</comment>
<organism evidence="1 2">
    <name type="scientific">Leucogyrophana mollusca</name>
    <dbReference type="NCBI Taxonomy" id="85980"/>
    <lineage>
        <taxon>Eukaryota</taxon>
        <taxon>Fungi</taxon>
        <taxon>Dikarya</taxon>
        <taxon>Basidiomycota</taxon>
        <taxon>Agaricomycotina</taxon>
        <taxon>Agaricomycetes</taxon>
        <taxon>Agaricomycetidae</taxon>
        <taxon>Boletales</taxon>
        <taxon>Boletales incertae sedis</taxon>
        <taxon>Leucogyrophana</taxon>
    </lineage>
</organism>